<reference evidence="1 2" key="1">
    <citation type="submission" date="2014-08" db="EMBL/GenBank/DDBJ databases">
        <title>Comparative genomics of the Paenibacillus odorifer group.</title>
        <authorList>
            <person name="den Bakker H.C."/>
            <person name="Tsai Y.-C."/>
            <person name="Martin N."/>
            <person name="Korlach J."/>
            <person name="Wiedmann M."/>
        </authorList>
    </citation>
    <scope>NUCLEOTIDE SEQUENCE [LARGE SCALE GENOMIC DNA]</scope>
    <source>
        <strain evidence="1 2">DSM 14472</strain>
    </source>
</reference>
<organism evidence="1 2">
    <name type="scientific">Paenibacillus stellifer</name>
    <dbReference type="NCBI Taxonomy" id="169760"/>
    <lineage>
        <taxon>Bacteria</taxon>
        <taxon>Bacillati</taxon>
        <taxon>Bacillota</taxon>
        <taxon>Bacilli</taxon>
        <taxon>Bacillales</taxon>
        <taxon>Paenibacillaceae</taxon>
        <taxon>Paenibacillus</taxon>
    </lineage>
</organism>
<dbReference type="EMBL" id="CP009286">
    <property type="protein sequence ID" value="AIQ63901.1"/>
    <property type="molecule type" value="Genomic_DNA"/>
</dbReference>
<keyword evidence="2" id="KW-1185">Reference proteome</keyword>
<sequence length="90" mass="10865">MTNDTNDYLELSREELTELLSSFQNNETEFRQLHSDFLVQLKKYQSGKHLYTEEEYRFYIDSIEKSISSTKSSYENMNRQIQIIKNLLQK</sequence>
<proteinExistence type="predicted"/>
<dbReference type="HOGENOM" id="CLU_2438075_0_0_9"/>
<evidence type="ECO:0000313" key="1">
    <source>
        <dbReference type="EMBL" id="AIQ63901.1"/>
    </source>
</evidence>
<dbReference type="AlphaFoldDB" id="A0A089LQW4"/>
<gene>
    <name evidence="1" type="ORF">PSTEL_13230</name>
</gene>
<protein>
    <submittedName>
        <fullName evidence="1">Uncharacterized protein</fullName>
    </submittedName>
</protein>
<dbReference type="Proteomes" id="UP000029507">
    <property type="component" value="Chromosome"/>
</dbReference>
<evidence type="ECO:0000313" key="2">
    <source>
        <dbReference type="Proteomes" id="UP000029507"/>
    </source>
</evidence>
<dbReference type="RefSeq" id="WP_038695784.1">
    <property type="nucleotide sequence ID" value="NZ_CP009286.1"/>
</dbReference>
<accession>A0A089LQW4</accession>
<dbReference type="KEGG" id="pste:PSTEL_13230"/>
<name>A0A089LQW4_9BACL</name>